<keyword evidence="2 5" id="KW-0812">Transmembrane</keyword>
<dbReference type="PANTHER" id="PTHR23021:SF26">
    <property type="entry name" value="SERPENTINE RECEPTOR, CLASS T"/>
    <property type="match status" value="1"/>
</dbReference>
<reference evidence="8" key="1">
    <citation type="submission" date="2022-11" db="UniProtKB">
        <authorList>
            <consortium name="WormBaseParasite"/>
        </authorList>
    </citation>
    <scope>IDENTIFICATION</scope>
</reference>
<dbReference type="WBParaSite" id="nRc.2.0.1.t06740-RA">
    <property type="protein sequence ID" value="nRc.2.0.1.t06740-RA"/>
    <property type="gene ID" value="nRc.2.0.1.g06740"/>
</dbReference>
<feature type="transmembrane region" description="Helical" evidence="5">
    <location>
        <begin position="52"/>
        <end position="74"/>
    </location>
</feature>
<evidence type="ECO:0000259" key="6">
    <source>
        <dbReference type="PROSITE" id="PS50262"/>
    </source>
</evidence>
<keyword evidence="3 5" id="KW-1133">Transmembrane helix</keyword>
<feature type="domain" description="G-protein coupled receptors family 1 profile" evidence="6">
    <location>
        <begin position="30"/>
        <end position="278"/>
    </location>
</feature>
<proteinExistence type="predicted"/>
<dbReference type="PRINTS" id="PR00237">
    <property type="entry name" value="GPCRRHODOPSN"/>
</dbReference>
<dbReference type="AlphaFoldDB" id="A0A915HY33"/>
<dbReference type="InterPro" id="IPR000276">
    <property type="entry name" value="GPCR_Rhodpsn"/>
</dbReference>
<dbReference type="GO" id="GO:0004930">
    <property type="term" value="F:G protein-coupled receptor activity"/>
    <property type="evidence" value="ECO:0007669"/>
    <property type="project" value="InterPro"/>
</dbReference>
<dbReference type="Gene3D" id="1.20.1070.10">
    <property type="entry name" value="Rhodopsin 7-helix transmembrane proteins"/>
    <property type="match status" value="1"/>
</dbReference>
<sequence>MDNTTDVEVSIENRVAGTFFIILSLISIIGNTVFPLLVIWNKKHRDNPTYIFLINLSIADCILSIPIGLAIGIFSIWPDAKIKAELMVTMLLFGWYSSGYFSLLVALTRLLALKNSTIHRNLAANRCSKIYVVVIFVWTAIAGLCFVFSLLPGPEKLVYLRKLYMYNVDLNCVQGLAVIYFNTVHDIFVSVGIIIMNTISISHIRSKVHALTQSFSNSRAYKLEVKLFFQCLITNGLLVLVCFMYTMFFFMGYIMSSGMVLSMNLCWISYHASFPYIYLLTNKDFRAMLMKLTKC</sequence>
<accession>A0A915HY33</accession>
<evidence type="ECO:0000313" key="7">
    <source>
        <dbReference type="Proteomes" id="UP000887565"/>
    </source>
</evidence>
<dbReference type="GO" id="GO:0016020">
    <property type="term" value="C:membrane"/>
    <property type="evidence" value="ECO:0007669"/>
    <property type="project" value="UniProtKB-SubCell"/>
</dbReference>
<feature type="transmembrane region" description="Helical" evidence="5">
    <location>
        <begin position="260"/>
        <end position="281"/>
    </location>
</feature>
<feature type="transmembrane region" description="Helical" evidence="5">
    <location>
        <begin position="227"/>
        <end position="254"/>
    </location>
</feature>
<comment type="subcellular location">
    <subcellularLocation>
        <location evidence="1">Membrane</location>
    </subcellularLocation>
</comment>
<evidence type="ECO:0000256" key="4">
    <source>
        <dbReference type="ARBA" id="ARBA00023136"/>
    </source>
</evidence>
<name>A0A915HY33_ROMCU</name>
<dbReference type="PROSITE" id="PS50262">
    <property type="entry name" value="G_PROTEIN_RECEP_F1_2"/>
    <property type="match status" value="1"/>
</dbReference>
<dbReference type="Proteomes" id="UP000887565">
    <property type="component" value="Unplaced"/>
</dbReference>
<organism evidence="7 8">
    <name type="scientific">Romanomermis culicivorax</name>
    <name type="common">Nematode worm</name>
    <dbReference type="NCBI Taxonomy" id="13658"/>
    <lineage>
        <taxon>Eukaryota</taxon>
        <taxon>Metazoa</taxon>
        <taxon>Ecdysozoa</taxon>
        <taxon>Nematoda</taxon>
        <taxon>Enoplea</taxon>
        <taxon>Dorylaimia</taxon>
        <taxon>Mermithida</taxon>
        <taxon>Mermithoidea</taxon>
        <taxon>Mermithidae</taxon>
        <taxon>Romanomermis</taxon>
    </lineage>
</organism>
<dbReference type="PANTHER" id="PTHR23021">
    <property type="entry name" value="SERPENTINE RECEPTOR, CLASS T"/>
    <property type="match status" value="1"/>
</dbReference>
<keyword evidence="4 5" id="KW-0472">Membrane</keyword>
<dbReference type="InterPro" id="IPR019425">
    <property type="entry name" value="7TM_GPCR_serpentine_rcpt_Srt"/>
</dbReference>
<dbReference type="SUPFAM" id="SSF81321">
    <property type="entry name" value="Family A G protein-coupled receptor-like"/>
    <property type="match status" value="1"/>
</dbReference>
<feature type="transmembrane region" description="Helical" evidence="5">
    <location>
        <begin position="19"/>
        <end position="40"/>
    </location>
</feature>
<dbReference type="InterPro" id="IPR017452">
    <property type="entry name" value="GPCR_Rhodpsn_7TM"/>
</dbReference>
<protein>
    <submittedName>
        <fullName evidence="8">G-protein coupled receptors family 1 profile domain-containing protein</fullName>
    </submittedName>
</protein>
<feature type="transmembrane region" description="Helical" evidence="5">
    <location>
        <begin position="86"/>
        <end position="110"/>
    </location>
</feature>
<evidence type="ECO:0000256" key="5">
    <source>
        <dbReference type="SAM" id="Phobius"/>
    </source>
</evidence>
<keyword evidence="7" id="KW-1185">Reference proteome</keyword>
<feature type="transmembrane region" description="Helical" evidence="5">
    <location>
        <begin position="130"/>
        <end position="151"/>
    </location>
</feature>
<dbReference type="CDD" id="cd00637">
    <property type="entry name" value="7tm_classA_rhodopsin-like"/>
    <property type="match status" value="1"/>
</dbReference>
<evidence type="ECO:0000313" key="8">
    <source>
        <dbReference type="WBParaSite" id="nRc.2.0.1.t06740-RA"/>
    </source>
</evidence>
<evidence type="ECO:0000256" key="2">
    <source>
        <dbReference type="ARBA" id="ARBA00022692"/>
    </source>
</evidence>
<dbReference type="Pfam" id="PF10321">
    <property type="entry name" value="7TM_GPCR_Srt"/>
    <property type="match status" value="1"/>
</dbReference>
<evidence type="ECO:0000256" key="1">
    <source>
        <dbReference type="ARBA" id="ARBA00004370"/>
    </source>
</evidence>
<evidence type="ECO:0000256" key="3">
    <source>
        <dbReference type="ARBA" id="ARBA00022989"/>
    </source>
</evidence>